<dbReference type="InterPro" id="IPR036928">
    <property type="entry name" value="AS_sf"/>
</dbReference>
<comment type="caution">
    <text evidence="3">The sequence shown here is derived from an EMBL/GenBank/DDBJ whole genome shotgun (WGS) entry which is preliminary data.</text>
</comment>
<feature type="domain" description="Amidase" evidence="1">
    <location>
        <begin position="10"/>
        <end position="428"/>
    </location>
</feature>
<evidence type="ECO:0000313" key="3">
    <source>
        <dbReference type="EMBL" id="RJT90465.1"/>
    </source>
</evidence>
<name>A0A3A5MNA8_9MICO</name>
<dbReference type="NCBIfam" id="TIGR02713">
    <property type="entry name" value="allophanate_hyd"/>
    <property type="match status" value="1"/>
</dbReference>
<dbReference type="Proteomes" id="UP000272015">
    <property type="component" value="Unassembled WGS sequence"/>
</dbReference>
<dbReference type="InterPro" id="IPR053844">
    <property type="entry name" value="AH_C"/>
</dbReference>
<dbReference type="PANTHER" id="PTHR11895:SF169">
    <property type="entry name" value="GLUTAMYL-TRNA(GLN) AMIDOTRANSFERASE"/>
    <property type="match status" value="1"/>
</dbReference>
<dbReference type="RefSeq" id="WP_119971981.1">
    <property type="nucleotide sequence ID" value="NZ_JBHSQA010000025.1"/>
</dbReference>
<dbReference type="InterPro" id="IPR014085">
    <property type="entry name" value="Allophanate_hydrolase"/>
</dbReference>
<organism evidence="3 4">
    <name type="scientific">Cryobacterium melibiosiphilum</name>
    <dbReference type="NCBI Taxonomy" id="995039"/>
    <lineage>
        <taxon>Bacteria</taxon>
        <taxon>Bacillati</taxon>
        <taxon>Actinomycetota</taxon>
        <taxon>Actinomycetes</taxon>
        <taxon>Micrococcales</taxon>
        <taxon>Microbacteriaceae</taxon>
        <taxon>Cryobacterium</taxon>
    </lineage>
</organism>
<dbReference type="InterPro" id="IPR000120">
    <property type="entry name" value="Amidase"/>
</dbReference>
<evidence type="ECO:0000259" key="2">
    <source>
        <dbReference type="Pfam" id="PF21986"/>
    </source>
</evidence>
<dbReference type="Gene3D" id="3.10.490.10">
    <property type="entry name" value="Gamma-glutamyl cyclotransferase-like"/>
    <property type="match status" value="1"/>
</dbReference>
<dbReference type="Gene3D" id="3.90.1300.10">
    <property type="entry name" value="Amidase signature (AS) domain"/>
    <property type="match status" value="1"/>
</dbReference>
<protein>
    <submittedName>
        <fullName evidence="3">Allophanate hydrolase</fullName>
        <ecNumber evidence="3">3.5.1.54</ecNumber>
    </submittedName>
</protein>
<dbReference type="InterPro" id="IPR023631">
    <property type="entry name" value="Amidase_dom"/>
</dbReference>
<proteinExistence type="predicted"/>
<dbReference type="Pfam" id="PF21986">
    <property type="entry name" value="AH_C"/>
    <property type="match status" value="1"/>
</dbReference>
<dbReference type="EC" id="3.5.1.54" evidence="3"/>
<dbReference type="SUPFAM" id="SSF75304">
    <property type="entry name" value="Amidase signature (AS) enzymes"/>
    <property type="match status" value="1"/>
</dbReference>
<evidence type="ECO:0000313" key="4">
    <source>
        <dbReference type="Proteomes" id="UP000272015"/>
    </source>
</evidence>
<keyword evidence="3" id="KW-0378">Hydrolase</keyword>
<evidence type="ECO:0000259" key="1">
    <source>
        <dbReference type="Pfam" id="PF01425"/>
    </source>
</evidence>
<sequence length="585" mass="60576">MTAHLVTDRVRAAYDVIDAVDRPEVWITLENRDAVFAQAAVLDERMRRGSATEIPLAGLLVAVKDNMDVAGLPTAAALPSFVFSPTVSSPAVARLQAAGAIVLGKTNMDQFATGLVGTRSPYGAVRHATRPEYISGGSSSGSAVAVALGIVDIALGTDTAGSGRVPAALHGLVGIKPTLGLIPTIGVVPACRSYDSVTVFAQDLGLAQRALAVIVGPDRADPSSRSWPSTTRLAPRGITRIGIPAPADLKLLSADAQAAFTAAVDSVVQRGMQTVTVDLAPFLRAAVLLYDGALVAERYEAAGASVAAGEPGLDPVVAQIVRAAGTIPAHRLVEDRALLDTLRTQALRVFDDYQGVKSGIDALVLPTTTEHPTLAAVAADPVAINARMGTFTNFVNLFDLSAIAVPAGTADGSPFGVSFIAPAFADQVIIDIAAKFLGQDSRPALLPTDTLDLVVFGAHLRGQPLNWQLTDLGARLAGDVRTATAYRMVRLPGEPARPGVSPVGSGGTALVGERWTLTKSALADFLTCLPPGMSIGPIQLEDGEQVLGFQCSNSDGAEDISAYGGWVRYLAEGDHTDPAVWPPAG</sequence>
<gene>
    <name evidence="3" type="primary">atzF</name>
    <name evidence="3" type="ORF">D6T64_04025</name>
</gene>
<dbReference type="NCBIfam" id="NF006043">
    <property type="entry name" value="PRK08186.1"/>
    <property type="match status" value="1"/>
</dbReference>
<feature type="domain" description="Allophanate hydrolase C-terminal" evidence="2">
    <location>
        <begin position="452"/>
        <end position="571"/>
    </location>
</feature>
<dbReference type="Gene3D" id="1.20.58.1700">
    <property type="match status" value="1"/>
</dbReference>
<reference evidence="3 4" key="1">
    <citation type="submission" date="2018-09" db="EMBL/GenBank/DDBJ databases">
        <title>Novel species of Cryobacterium.</title>
        <authorList>
            <person name="Liu Q."/>
            <person name="Xin Y.-H."/>
        </authorList>
    </citation>
    <scope>NUCLEOTIDE SEQUENCE [LARGE SCALE GENOMIC DNA]</scope>
    <source>
        <strain evidence="3 4">Hh39</strain>
    </source>
</reference>
<dbReference type="OrthoDB" id="182039at2"/>
<accession>A0A3A5MNA8</accession>
<keyword evidence="4" id="KW-1185">Reference proteome</keyword>
<dbReference type="EMBL" id="QZVS01000060">
    <property type="protein sequence ID" value="RJT90465.1"/>
    <property type="molecule type" value="Genomic_DNA"/>
</dbReference>
<dbReference type="Pfam" id="PF01425">
    <property type="entry name" value="Amidase"/>
    <property type="match status" value="1"/>
</dbReference>
<dbReference type="AlphaFoldDB" id="A0A3A5MNA8"/>
<dbReference type="GO" id="GO:0004039">
    <property type="term" value="F:allophanate hydrolase activity"/>
    <property type="evidence" value="ECO:0007669"/>
    <property type="project" value="UniProtKB-EC"/>
</dbReference>
<dbReference type="PANTHER" id="PTHR11895">
    <property type="entry name" value="TRANSAMIDASE"/>
    <property type="match status" value="1"/>
</dbReference>